<dbReference type="Proteomes" id="UP000306272">
    <property type="component" value="Unassembled WGS sequence"/>
</dbReference>
<evidence type="ECO:0000313" key="2">
    <source>
        <dbReference type="Proteomes" id="UP000306272"/>
    </source>
</evidence>
<sequence>MTSDKLKATTGVIANGLDSSFLFERLPRKKEMLEKTFWGERSLLSSEFHVAELPVLAFLQRLGEVAPRAGTLGRILFITEFLLDGVGDMLSPYMCGVENRRPFGQGNHCSPIEMGWPV</sequence>
<comment type="caution">
    <text evidence="1">The sequence shown here is derived from an EMBL/GenBank/DDBJ whole genome shotgun (WGS) entry which is preliminary data.</text>
</comment>
<reference evidence="1" key="1">
    <citation type="submission" date="2019-06" db="EMBL/GenBank/DDBJ databases">
        <title>Pseudomonas-derived Butenolides : (Bio)synthesis of Styrolides.</title>
        <authorList>
            <person name="Klapper M."/>
            <person name="Chowdhury S."/>
            <person name="Stallforth P."/>
        </authorList>
    </citation>
    <scope>NUCLEOTIDE SEQUENCE [LARGE SCALE GENOMIC DNA]</scope>
    <source>
        <strain evidence="1">EC-S101</strain>
    </source>
</reference>
<protein>
    <submittedName>
        <fullName evidence="1">Uncharacterized protein</fullName>
    </submittedName>
</protein>
<proteinExistence type="predicted"/>
<dbReference type="EMBL" id="VDDB01000019">
    <property type="protein sequence ID" value="TNB91750.1"/>
    <property type="molecule type" value="Genomic_DNA"/>
</dbReference>
<gene>
    <name evidence="1" type="ORF">FHG55_24805</name>
</gene>
<organism evidence="1 2">
    <name type="scientific">Pseudomonas jessenii</name>
    <dbReference type="NCBI Taxonomy" id="77298"/>
    <lineage>
        <taxon>Bacteria</taxon>
        <taxon>Pseudomonadati</taxon>
        <taxon>Pseudomonadota</taxon>
        <taxon>Gammaproteobacteria</taxon>
        <taxon>Pseudomonadales</taxon>
        <taxon>Pseudomonadaceae</taxon>
        <taxon>Pseudomonas</taxon>
    </lineage>
</organism>
<keyword evidence="2" id="KW-1185">Reference proteome</keyword>
<accession>A0A5C4KRX9</accession>
<name>A0A5C4KRX9_PSEJE</name>
<evidence type="ECO:0000313" key="1">
    <source>
        <dbReference type="EMBL" id="TNB91750.1"/>
    </source>
</evidence>
<dbReference type="AlphaFoldDB" id="A0A5C4KRX9"/>